<proteinExistence type="predicted"/>
<gene>
    <name evidence="2" type="ORF">K6753_13770</name>
</gene>
<sequence>MTLRTSLLAAAVALSGCATGPTSTASAPLPADRFYTGLQALCGQAFAGRVVTDTPPPTGDNPFAGKDLVMHVRGCDGNELRVPFHVGDDRSRTWVITRTGPGLRLKHDHRHEDGSHDAVTMYGGDTASLGTATRQEFPVDEFSKAMFLREGLNASLTNTWAMELQPGRTFVYELSRPGGRLFQVEFDLTRPVPLPPAPWGDED</sequence>
<feature type="signal peptide" evidence="1">
    <location>
        <begin position="1"/>
        <end position="20"/>
    </location>
</feature>
<evidence type="ECO:0008006" key="4">
    <source>
        <dbReference type="Google" id="ProtNLM"/>
    </source>
</evidence>
<accession>A0ABS7T9N3</accession>
<evidence type="ECO:0000313" key="2">
    <source>
        <dbReference type="EMBL" id="MBZ4040601.1"/>
    </source>
</evidence>
<reference evidence="2 3" key="1">
    <citation type="submission" date="2021-09" db="EMBL/GenBank/DDBJ databases">
        <title>Lysobacter sp. 13A isolated from the river sediment.</title>
        <authorList>
            <person name="Liu H."/>
            <person name="Li S."/>
            <person name="Mao S."/>
        </authorList>
    </citation>
    <scope>NUCLEOTIDE SEQUENCE [LARGE SCALE GENOMIC DNA]</scope>
    <source>
        <strain evidence="2 3">13A</strain>
    </source>
</reference>
<keyword evidence="3" id="KW-1185">Reference proteome</keyword>
<organism evidence="2 3">
    <name type="scientific">Novilysobacter selenitireducens</name>
    <dbReference type="NCBI Taxonomy" id="2872639"/>
    <lineage>
        <taxon>Bacteria</taxon>
        <taxon>Pseudomonadati</taxon>
        <taxon>Pseudomonadota</taxon>
        <taxon>Gammaproteobacteria</taxon>
        <taxon>Lysobacterales</taxon>
        <taxon>Lysobacteraceae</taxon>
        <taxon>Novilysobacter</taxon>
    </lineage>
</organism>
<feature type="chain" id="PRO_5045880743" description="Lipoprotein" evidence="1">
    <location>
        <begin position="21"/>
        <end position="203"/>
    </location>
</feature>
<comment type="caution">
    <text evidence="2">The sequence shown here is derived from an EMBL/GenBank/DDBJ whole genome shotgun (WGS) entry which is preliminary data.</text>
</comment>
<name>A0ABS7T9N3_9GAMM</name>
<dbReference type="PROSITE" id="PS51257">
    <property type="entry name" value="PROKAR_LIPOPROTEIN"/>
    <property type="match status" value="1"/>
</dbReference>
<dbReference type="EMBL" id="JAINZW010000008">
    <property type="protein sequence ID" value="MBZ4040601.1"/>
    <property type="molecule type" value="Genomic_DNA"/>
</dbReference>
<evidence type="ECO:0000313" key="3">
    <source>
        <dbReference type="Proteomes" id="UP001430954"/>
    </source>
</evidence>
<dbReference type="Proteomes" id="UP001430954">
    <property type="component" value="Unassembled WGS sequence"/>
</dbReference>
<protein>
    <recommendedName>
        <fullName evidence="4">Lipoprotein</fullName>
    </recommendedName>
</protein>
<evidence type="ECO:0000256" key="1">
    <source>
        <dbReference type="SAM" id="SignalP"/>
    </source>
</evidence>
<keyword evidence="1" id="KW-0732">Signal</keyword>
<dbReference type="RefSeq" id="WP_223677053.1">
    <property type="nucleotide sequence ID" value="NZ_JAINZW010000008.1"/>
</dbReference>